<dbReference type="SUPFAM" id="SSF53474">
    <property type="entry name" value="alpha/beta-Hydrolases"/>
    <property type="match status" value="1"/>
</dbReference>
<dbReference type="Proteomes" id="UP001276659">
    <property type="component" value="Unassembled WGS sequence"/>
</dbReference>
<evidence type="ECO:0000313" key="3">
    <source>
        <dbReference type="EMBL" id="KAK3171643.1"/>
    </source>
</evidence>
<dbReference type="Gene3D" id="3.40.50.1820">
    <property type="entry name" value="alpha/beta hydrolase"/>
    <property type="match status" value="2"/>
</dbReference>
<dbReference type="GO" id="GO:0016042">
    <property type="term" value="P:lipid catabolic process"/>
    <property type="evidence" value="ECO:0007669"/>
    <property type="project" value="InterPro"/>
</dbReference>
<dbReference type="PANTHER" id="PTHR34853:SF1">
    <property type="entry name" value="LIPASE 5"/>
    <property type="match status" value="1"/>
</dbReference>
<dbReference type="InterPro" id="IPR029058">
    <property type="entry name" value="AB_hydrolase_fold"/>
</dbReference>
<reference evidence="3" key="1">
    <citation type="submission" date="2022-11" db="EMBL/GenBank/DDBJ databases">
        <title>Chromosomal genome sequence assembly and mating type (MAT) locus characterization of the leprose asexual lichenized fungus Lepraria neglecta (Nyl.) Erichsen.</title>
        <authorList>
            <person name="Allen J.L."/>
            <person name="Pfeffer B."/>
        </authorList>
    </citation>
    <scope>NUCLEOTIDE SEQUENCE</scope>
    <source>
        <strain evidence="3">Allen 5258</strain>
    </source>
</reference>
<proteinExistence type="predicted"/>
<accession>A0AAE0DLQ5</accession>
<feature type="chain" id="PRO_5042027017" description="AB hydrolase-1 domain-containing protein" evidence="1">
    <location>
        <begin position="24"/>
        <end position="480"/>
    </location>
</feature>
<dbReference type="AlphaFoldDB" id="A0AAE0DLQ5"/>
<dbReference type="PIRSF" id="PIRSF029171">
    <property type="entry name" value="Esterase_LipA"/>
    <property type="match status" value="1"/>
</dbReference>
<evidence type="ECO:0000259" key="2">
    <source>
        <dbReference type="Pfam" id="PF12697"/>
    </source>
</evidence>
<protein>
    <recommendedName>
        <fullName evidence="2">AB hydrolase-1 domain-containing protein</fullName>
    </recommendedName>
</protein>
<comment type="caution">
    <text evidence="3">The sequence shown here is derived from an EMBL/GenBank/DDBJ whole genome shotgun (WGS) entry which is preliminary data.</text>
</comment>
<evidence type="ECO:0000256" key="1">
    <source>
        <dbReference type="SAM" id="SignalP"/>
    </source>
</evidence>
<feature type="domain" description="AB hydrolase-1" evidence="2">
    <location>
        <begin position="156"/>
        <end position="424"/>
    </location>
</feature>
<dbReference type="Pfam" id="PF12697">
    <property type="entry name" value="Abhydrolase_6"/>
    <property type="match status" value="1"/>
</dbReference>
<dbReference type="InterPro" id="IPR000073">
    <property type="entry name" value="AB_hydrolase_1"/>
</dbReference>
<organism evidence="3 4">
    <name type="scientific">Lepraria neglecta</name>
    <dbReference type="NCBI Taxonomy" id="209136"/>
    <lineage>
        <taxon>Eukaryota</taxon>
        <taxon>Fungi</taxon>
        <taxon>Dikarya</taxon>
        <taxon>Ascomycota</taxon>
        <taxon>Pezizomycotina</taxon>
        <taxon>Lecanoromycetes</taxon>
        <taxon>OSLEUM clade</taxon>
        <taxon>Lecanoromycetidae</taxon>
        <taxon>Lecanorales</taxon>
        <taxon>Lecanorineae</taxon>
        <taxon>Stereocaulaceae</taxon>
        <taxon>Lepraria</taxon>
    </lineage>
</organism>
<evidence type="ECO:0000313" key="4">
    <source>
        <dbReference type="Proteomes" id="UP001276659"/>
    </source>
</evidence>
<keyword evidence="1" id="KW-0732">Signal</keyword>
<sequence length="480" mass="51052">MSFLKSPLWLGLICIVNWRHVPAQCQLLTPQTDTFASSASISASQAAQAGINASLANNIAIALNFERSNFANGSVASEDFYTVPKNAPGAAPGTLLKLQLDANTSAYTLPPNTALSRFMFQSETLNGTAVPVSAYILWPYLPRNQSDGYPVLAWSHGNSGPGSAECAPSHYRNLLYQFATIFELALQGYVVVAPDYAGLGVTKDASGNRIVYDYLGSPSHANDLFYAVEAAQTAFSSFSKQFVVMGHSEGGGGAWAAAQRQLQKPVAGYLGAISGSPITNTLNLVDLAGVSAAPQVAIGIANTLAGLYPGFKYSDILTPAGIALQTLLSEIQGCGSTVLELFAGAGPGLVQPAWTQNFYAQSYQNLTVVGGKPFAGPMLILQGTADAAVAEPVTSAAVQETCQKYPDSQLEYLTFAGVDHVPVMFASQRLWLDWIAARFVGEEAPKGCQTTNYSSVRAYEYYQKEQIWFVEFATAGYETA</sequence>
<dbReference type="EMBL" id="JASNWA010000008">
    <property type="protein sequence ID" value="KAK3171643.1"/>
    <property type="molecule type" value="Genomic_DNA"/>
</dbReference>
<gene>
    <name evidence="3" type="ORF">OEA41_003727</name>
</gene>
<dbReference type="PANTHER" id="PTHR34853">
    <property type="match status" value="1"/>
</dbReference>
<name>A0AAE0DLQ5_9LECA</name>
<dbReference type="InterPro" id="IPR005152">
    <property type="entry name" value="Lipase_secreted"/>
</dbReference>
<feature type="signal peptide" evidence="1">
    <location>
        <begin position="1"/>
        <end position="23"/>
    </location>
</feature>
<dbReference type="GO" id="GO:0004806">
    <property type="term" value="F:triacylglycerol lipase activity"/>
    <property type="evidence" value="ECO:0007669"/>
    <property type="project" value="InterPro"/>
</dbReference>
<keyword evidence="4" id="KW-1185">Reference proteome</keyword>